<proteinExistence type="predicted"/>
<keyword evidence="2" id="KW-1185">Reference proteome</keyword>
<dbReference type="Proteomes" id="UP000000268">
    <property type="component" value="Plasmid pREB7"/>
</dbReference>
<dbReference type="EMBL" id="CP000844">
    <property type="protein sequence ID" value="ABW33240.1"/>
    <property type="molecule type" value="Genomic_DNA"/>
</dbReference>
<evidence type="ECO:0000313" key="2">
    <source>
        <dbReference type="Proteomes" id="UP000000268"/>
    </source>
</evidence>
<evidence type="ECO:0000313" key="1">
    <source>
        <dbReference type="EMBL" id="ABW33240.1"/>
    </source>
</evidence>
<dbReference type="KEGG" id="amr:AM1_G0060"/>
<gene>
    <name evidence="1" type="ordered locus">AM1_G0060</name>
</gene>
<accession>A8ZQF4</accession>
<dbReference type="AlphaFoldDB" id="A8ZQF4"/>
<keyword evidence="1" id="KW-0614">Plasmid</keyword>
<organism evidence="1 2">
    <name type="scientific">Acaryochloris marina (strain MBIC 11017)</name>
    <dbReference type="NCBI Taxonomy" id="329726"/>
    <lineage>
        <taxon>Bacteria</taxon>
        <taxon>Bacillati</taxon>
        <taxon>Cyanobacteriota</taxon>
        <taxon>Cyanophyceae</taxon>
        <taxon>Acaryochloridales</taxon>
        <taxon>Acaryochloridaceae</taxon>
        <taxon>Acaryochloris</taxon>
    </lineage>
</organism>
<sequence length="49" mass="5259">MNRSIVARTQEDVFEEVGFGAIVKGIILGDTDIPGGIGNTRWEGGGIRR</sequence>
<name>A8ZQF4_ACAM1</name>
<dbReference type="HOGENOM" id="CLU_3131095_0_0_3"/>
<protein>
    <submittedName>
        <fullName evidence="1">Uncharacterized protein</fullName>
    </submittedName>
</protein>
<reference evidence="1 2" key="1">
    <citation type="journal article" date="2008" name="Proc. Natl. Acad. Sci. U.S.A.">
        <title>Niche adaptation and genome expansion in the chlorophyll d-producing cyanobacterium Acaryochloris marina.</title>
        <authorList>
            <person name="Swingley W.D."/>
            <person name="Chen M."/>
            <person name="Cheung P.C."/>
            <person name="Conrad A.L."/>
            <person name="Dejesa L.C."/>
            <person name="Hao J."/>
            <person name="Honchak B.M."/>
            <person name="Karbach L.E."/>
            <person name="Kurdoglu A."/>
            <person name="Lahiri S."/>
            <person name="Mastrian S.D."/>
            <person name="Miyashita H."/>
            <person name="Page L."/>
            <person name="Ramakrishna P."/>
            <person name="Satoh S."/>
            <person name="Sattley W.M."/>
            <person name="Shimada Y."/>
            <person name="Taylor H.L."/>
            <person name="Tomo T."/>
            <person name="Tsuchiya T."/>
            <person name="Wang Z.T."/>
            <person name="Raymond J."/>
            <person name="Mimuro M."/>
            <person name="Blankenship R.E."/>
            <person name="Touchman J.W."/>
        </authorList>
    </citation>
    <scope>NUCLEOTIDE SEQUENCE [LARGE SCALE GENOMIC DNA]</scope>
    <source>
        <strain evidence="2">MBIC 11017</strain>
        <plasmid evidence="2">Plasmid pREB7</plasmid>
    </source>
</reference>
<geneLocation type="plasmid" evidence="1 2">
    <name>pREB7</name>
</geneLocation>